<evidence type="ECO:0000259" key="3">
    <source>
        <dbReference type="Pfam" id="PF03358"/>
    </source>
</evidence>
<dbReference type="Pfam" id="PF03358">
    <property type="entry name" value="FMN_red"/>
    <property type="match status" value="1"/>
</dbReference>
<dbReference type="PANTHER" id="PTHR43278:SF2">
    <property type="entry name" value="IRON-SULFUR FLAVOPROTEIN"/>
    <property type="match status" value="1"/>
</dbReference>
<organism evidence="4 5">
    <name type="scientific">candidate division WWE3 bacterium</name>
    <dbReference type="NCBI Taxonomy" id="2053526"/>
    <lineage>
        <taxon>Bacteria</taxon>
        <taxon>Katanobacteria</taxon>
    </lineage>
</organism>
<comment type="caution">
    <text evidence="4">The sequence shown here is derived from an EMBL/GenBank/DDBJ whole genome shotgun (WGS) entry which is preliminary data.</text>
</comment>
<protein>
    <submittedName>
        <fullName evidence="4">Flavodoxin family protein</fullName>
    </submittedName>
</protein>
<sequence>MKVLSICGSPRKGNSETLVLFIQDLLKKKGVDNEVVLLRTKNIKHCGGCVEFCNKNLKCLQKDDMNELVRKMEQADGFVFVCPNYFSMPPGIFKDFIDRCSVLYTANKQDEFGKKKAIVICVGAEEPEYTDACTNNVAQYCETLGMNVVGRKSIRSRSELQGNYNYVLETPHNKGLKEEIEELVNLL</sequence>
<dbReference type="InterPro" id="IPR051796">
    <property type="entry name" value="ISF_SsuE-like"/>
</dbReference>
<reference evidence="4 5" key="1">
    <citation type="journal article" date="2020" name="Biotechnol. Biofuels">
        <title>New insights from the biogas microbiome by comprehensive genome-resolved metagenomics of nearly 1600 species originating from multiple anaerobic digesters.</title>
        <authorList>
            <person name="Campanaro S."/>
            <person name="Treu L."/>
            <person name="Rodriguez-R L.M."/>
            <person name="Kovalovszki A."/>
            <person name="Ziels R.M."/>
            <person name="Maus I."/>
            <person name="Zhu X."/>
            <person name="Kougias P.G."/>
            <person name="Basile A."/>
            <person name="Luo G."/>
            <person name="Schluter A."/>
            <person name="Konstantinidis K.T."/>
            <person name="Angelidaki I."/>
        </authorList>
    </citation>
    <scope>NUCLEOTIDE SEQUENCE [LARGE SCALE GENOMIC DNA]</scope>
    <source>
        <strain evidence="4">AS27yjCOA_202</strain>
    </source>
</reference>
<dbReference type="PANTHER" id="PTHR43278">
    <property type="entry name" value="NAD(P)H-DEPENDENT FMN-CONTAINING OXIDOREDUCTASE YWQN-RELATED"/>
    <property type="match status" value="1"/>
</dbReference>
<evidence type="ECO:0000313" key="4">
    <source>
        <dbReference type="EMBL" id="NMB91894.1"/>
    </source>
</evidence>
<evidence type="ECO:0000256" key="1">
    <source>
        <dbReference type="ARBA" id="ARBA00022630"/>
    </source>
</evidence>
<keyword evidence="2" id="KW-0288">FMN</keyword>
<dbReference type="AlphaFoldDB" id="A0A7X9E7N7"/>
<accession>A0A7X9E7N7</accession>
<feature type="domain" description="NADPH-dependent FMN reductase-like" evidence="3">
    <location>
        <begin position="1"/>
        <end position="151"/>
    </location>
</feature>
<dbReference type="SUPFAM" id="SSF52218">
    <property type="entry name" value="Flavoproteins"/>
    <property type="match status" value="1"/>
</dbReference>
<name>A0A7X9E7N7_UNCKA</name>
<dbReference type="EMBL" id="JAAZNV010000012">
    <property type="protein sequence ID" value="NMB91894.1"/>
    <property type="molecule type" value="Genomic_DNA"/>
</dbReference>
<evidence type="ECO:0000313" key="5">
    <source>
        <dbReference type="Proteomes" id="UP000590542"/>
    </source>
</evidence>
<dbReference type="InterPro" id="IPR029039">
    <property type="entry name" value="Flavoprotein-like_sf"/>
</dbReference>
<evidence type="ECO:0000256" key="2">
    <source>
        <dbReference type="ARBA" id="ARBA00022643"/>
    </source>
</evidence>
<keyword evidence="1" id="KW-0285">Flavoprotein</keyword>
<gene>
    <name evidence="4" type="ORF">GYA37_03560</name>
</gene>
<proteinExistence type="predicted"/>
<dbReference type="Gene3D" id="3.40.50.360">
    <property type="match status" value="1"/>
</dbReference>
<dbReference type="Proteomes" id="UP000590542">
    <property type="component" value="Unassembled WGS sequence"/>
</dbReference>
<dbReference type="GO" id="GO:0016491">
    <property type="term" value="F:oxidoreductase activity"/>
    <property type="evidence" value="ECO:0007669"/>
    <property type="project" value="InterPro"/>
</dbReference>
<dbReference type="InterPro" id="IPR005025">
    <property type="entry name" value="FMN_Rdtase-like_dom"/>
</dbReference>